<organism evidence="1 2">
    <name type="scientific">Romanomermis culicivorax</name>
    <name type="common">Nematode worm</name>
    <dbReference type="NCBI Taxonomy" id="13658"/>
    <lineage>
        <taxon>Eukaryota</taxon>
        <taxon>Metazoa</taxon>
        <taxon>Ecdysozoa</taxon>
        <taxon>Nematoda</taxon>
        <taxon>Enoplea</taxon>
        <taxon>Dorylaimia</taxon>
        <taxon>Mermithida</taxon>
        <taxon>Mermithoidea</taxon>
        <taxon>Mermithidae</taxon>
        <taxon>Romanomermis</taxon>
    </lineage>
</organism>
<reference evidence="2" key="1">
    <citation type="submission" date="2022-11" db="UniProtKB">
        <authorList>
            <consortium name="WormBaseParasite"/>
        </authorList>
    </citation>
    <scope>IDENTIFICATION</scope>
</reference>
<protein>
    <submittedName>
        <fullName evidence="2">Uncharacterized protein</fullName>
    </submittedName>
</protein>
<accession>A0A915HL71</accession>
<sequence length="281" mass="31225">MESASGKHMIKCVILDNDSNDQCIIGTDFLAHPHIHTILNFKDNSLEIQDINWLLKVIATIRHLTKTFLNIACNNLLEGIPEEERVSFCDNKSDTFSQIEEIEAEKLIQQLPSSSHQLPVRRMEVMELDELIFLVAQASITPNFQQWVTGIVFPLTSALIPHLIIQPLTNNQVAMEFSVETTISNITNGTCPVLLINNMPNSIQLRPNQLVTMAQHTLEAVVVTSPSTDISITFAASDGDLTDHKPAALDKSQSGHTDKQKLDFALNKKTEKTCVTTAQKA</sequence>
<name>A0A915HL71_ROMCU</name>
<evidence type="ECO:0000313" key="1">
    <source>
        <dbReference type="Proteomes" id="UP000887565"/>
    </source>
</evidence>
<dbReference type="Proteomes" id="UP000887565">
    <property type="component" value="Unplaced"/>
</dbReference>
<keyword evidence="1" id="KW-1185">Reference proteome</keyword>
<proteinExistence type="predicted"/>
<dbReference type="AlphaFoldDB" id="A0A915HL71"/>
<evidence type="ECO:0000313" key="2">
    <source>
        <dbReference type="WBParaSite" id="nRc.2.0.1.t02092-RA"/>
    </source>
</evidence>
<dbReference type="WBParaSite" id="nRc.2.0.1.t02092-RA">
    <property type="protein sequence ID" value="nRc.2.0.1.t02092-RA"/>
    <property type="gene ID" value="nRc.2.0.1.g02092"/>
</dbReference>